<dbReference type="Pfam" id="PF19795">
    <property type="entry name" value="DUF6279"/>
    <property type="match status" value="1"/>
</dbReference>
<organism evidence="1 2">
    <name type="scientific">Actimicrobium antarcticum</name>
    <dbReference type="NCBI Taxonomy" id="1051899"/>
    <lineage>
        <taxon>Bacteria</taxon>
        <taxon>Pseudomonadati</taxon>
        <taxon>Pseudomonadota</taxon>
        <taxon>Betaproteobacteria</taxon>
        <taxon>Burkholderiales</taxon>
        <taxon>Oxalobacteraceae</taxon>
        <taxon>Actimicrobium</taxon>
    </lineage>
</organism>
<dbReference type="EMBL" id="BAAAZE010000014">
    <property type="protein sequence ID" value="GAA4032808.1"/>
    <property type="molecule type" value="Genomic_DNA"/>
</dbReference>
<reference evidence="2" key="1">
    <citation type="journal article" date="2019" name="Int. J. Syst. Evol. Microbiol.">
        <title>The Global Catalogue of Microorganisms (GCM) 10K type strain sequencing project: providing services to taxonomists for standard genome sequencing and annotation.</title>
        <authorList>
            <consortium name="The Broad Institute Genomics Platform"/>
            <consortium name="The Broad Institute Genome Sequencing Center for Infectious Disease"/>
            <person name="Wu L."/>
            <person name="Ma J."/>
        </authorList>
    </citation>
    <scope>NUCLEOTIDE SEQUENCE [LARGE SCALE GENOMIC DNA]</scope>
    <source>
        <strain evidence="2">JCM 16673</strain>
    </source>
</reference>
<dbReference type="RefSeq" id="WP_344765313.1">
    <property type="nucleotide sequence ID" value="NZ_BAAAZE010000014.1"/>
</dbReference>
<comment type="caution">
    <text evidence="1">The sequence shown here is derived from an EMBL/GenBank/DDBJ whole genome shotgun (WGS) entry which is preliminary data.</text>
</comment>
<evidence type="ECO:0000313" key="2">
    <source>
        <dbReference type="Proteomes" id="UP001501353"/>
    </source>
</evidence>
<gene>
    <name evidence="1" type="ORF">GCM10022212_34820</name>
</gene>
<protein>
    <submittedName>
        <fullName evidence="1">Uncharacterized protein</fullName>
    </submittedName>
</protein>
<proteinExistence type="predicted"/>
<keyword evidence="2" id="KW-1185">Reference proteome</keyword>
<sequence length="267" mass="30730">MRLTYNNGETLSYWWLNSYVGFDSVQRSQVRPQIDALFDWHRETQLPDYAQLLGEVQRDLQSDLTPTIATARYAAMKKRAVIMFDQALPALADLSLSLDAEQIVTIEKKFASNAESYRKDYLRGDIEERQQFRFKKAMKQAEYWFGDFTREQEAQLRRVSDARPLNNELVGLDRTRRQRILIALLKKIRTEKPARDVAMRWLKEHVSAQYEHTARSENAAFFEASTEGAVGLVVAMANLSTPQQKAHAVRKIQDVQKMLADLAVAAS</sequence>
<accession>A0ABP7TY28</accession>
<evidence type="ECO:0000313" key="1">
    <source>
        <dbReference type="EMBL" id="GAA4032808.1"/>
    </source>
</evidence>
<dbReference type="Proteomes" id="UP001501353">
    <property type="component" value="Unassembled WGS sequence"/>
</dbReference>
<name>A0ABP7TY28_9BURK</name>